<name>A0A4Q7YVQ2_9BACT</name>
<comment type="caution">
    <text evidence="2">The sequence shown here is derived from an EMBL/GenBank/DDBJ whole genome shotgun (WGS) entry which is preliminary data.</text>
</comment>
<keyword evidence="3" id="KW-1185">Reference proteome</keyword>
<keyword evidence="1" id="KW-1133">Transmembrane helix</keyword>
<dbReference type="AlphaFoldDB" id="A0A4Q7YVQ2"/>
<gene>
    <name evidence="2" type="ORF">BDD14_2623</name>
</gene>
<keyword evidence="1" id="KW-0812">Transmembrane</keyword>
<dbReference type="RefSeq" id="WP_130419089.1">
    <property type="nucleotide sequence ID" value="NZ_SHKW01000001.1"/>
</dbReference>
<accession>A0A4Q7YVQ2</accession>
<evidence type="ECO:0000313" key="3">
    <source>
        <dbReference type="Proteomes" id="UP000292958"/>
    </source>
</evidence>
<feature type="transmembrane region" description="Helical" evidence="1">
    <location>
        <begin position="53"/>
        <end position="70"/>
    </location>
</feature>
<proteinExistence type="predicted"/>
<organism evidence="2 3">
    <name type="scientific">Edaphobacter modestus</name>
    <dbReference type="NCBI Taxonomy" id="388466"/>
    <lineage>
        <taxon>Bacteria</taxon>
        <taxon>Pseudomonadati</taxon>
        <taxon>Acidobacteriota</taxon>
        <taxon>Terriglobia</taxon>
        <taxon>Terriglobales</taxon>
        <taxon>Acidobacteriaceae</taxon>
        <taxon>Edaphobacter</taxon>
    </lineage>
</organism>
<evidence type="ECO:0000256" key="1">
    <source>
        <dbReference type="SAM" id="Phobius"/>
    </source>
</evidence>
<sequence>MNEQNGNKTKDKKGKLLPWAQAFYGQGKVKRSRFFRFLNSTKSQAKDIKLDRWIELVLATAIAFFALIQWKTTISNNESTSQQTNQLITAAKISAQAANANVLAANNFAASAQAINHGIADAVGQLGTQAKATQEVGLAAERSADTATVQLEVTGRPWLKMIISFTSPITFDETGLHASMNFIPINIGQSPAQNIQIKAGLVPGMMGADLTEVQKQICEGSGHAVLGPGYTLFPGDHYADPEGLMVPKQAYIDFLRKDVGLAPTSVVGCIDYTYKNSQRHHQTGFAYDLLMSDGRLIVVENTPLPPESVILMSRPSGSYAN</sequence>
<protein>
    <submittedName>
        <fullName evidence="2">Uncharacterized protein</fullName>
    </submittedName>
</protein>
<dbReference type="EMBL" id="SHKW01000001">
    <property type="protein sequence ID" value="RZU41125.1"/>
    <property type="molecule type" value="Genomic_DNA"/>
</dbReference>
<reference evidence="2 3" key="1">
    <citation type="submission" date="2019-02" db="EMBL/GenBank/DDBJ databases">
        <title>Genomic Encyclopedia of Archaeal and Bacterial Type Strains, Phase II (KMG-II): from individual species to whole genera.</title>
        <authorList>
            <person name="Goeker M."/>
        </authorList>
    </citation>
    <scope>NUCLEOTIDE SEQUENCE [LARGE SCALE GENOMIC DNA]</scope>
    <source>
        <strain evidence="2 3">DSM 18101</strain>
    </source>
</reference>
<keyword evidence="1" id="KW-0472">Membrane</keyword>
<dbReference type="Proteomes" id="UP000292958">
    <property type="component" value="Unassembled WGS sequence"/>
</dbReference>
<evidence type="ECO:0000313" key="2">
    <source>
        <dbReference type="EMBL" id="RZU41125.1"/>
    </source>
</evidence>